<keyword evidence="4" id="KW-1185">Reference proteome</keyword>
<reference evidence="4" key="1">
    <citation type="submission" date="2016-04" db="EMBL/GenBank/DDBJ databases">
        <title>Cephalotus genome sequencing.</title>
        <authorList>
            <person name="Fukushima K."/>
            <person name="Hasebe M."/>
            <person name="Fang X."/>
        </authorList>
    </citation>
    <scope>NUCLEOTIDE SEQUENCE [LARGE SCALE GENOMIC DNA]</scope>
    <source>
        <strain evidence="4">cv. St1</strain>
    </source>
</reference>
<dbReference type="PANTHER" id="PTHR14326:SF55">
    <property type="entry name" value="CELL CYCLE REGULATED MICROTUBULE ASSOCIATED PROTEIN"/>
    <property type="match status" value="1"/>
</dbReference>
<dbReference type="InterPro" id="IPR027330">
    <property type="entry name" value="TPX2_central_dom"/>
</dbReference>
<feature type="region of interest" description="Disordered" evidence="1">
    <location>
        <begin position="318"/>
        <end position="347"/>
    </location>
</feature>
<evidence type="ECO:0000313" key="3">
    <source>
        <dbReference type="EMBL" id="GAV61860.1"/>
    </source>
</evidence>
<dbReference type="GO" id="GO:0005819">
    <property type="term" value="C:spindle"/>
    <property type="evidence" value="ECO:0007669"/>
    <property type="project" value="InterPro"/>
</dbReference>
<name>A0A1Q3B1M3_CEPFO</name>
<feature type="domain" description="TPX2 central" evidence="2">
    <location>
        <begin position="187"/>
        <end position="236"/>
    </location>
</feature>
<evidence type="ECO:0000313" key="4">
    <source>
        <dbReference type="Proteomes" id="UP000187406"/>
    </source>
</evidence>
<dbReference type="EMBL" id="BDDD01000226">
    <property type="protein sequence ID" value="GAV61860.1"/>
    <property type="molecule type" value="Genomic_DNA"/>
</dbReference>
<protein>
    <submittedName>
        <fullName evidence="3">TPX2_importin domain-containing protein</fullName>
    </submittedName>
</protein>
<accession>A0A1Q3B1M3</accession>
<dbReference type="Pfam" id="PF12214">
    <property type="entry name" value="TPX2_importin"/>
    <property type="match status" value="1"/>
</dbReference>
<sequence length="395" mass="45574">MEEFVVEACDAEEEIDFNYEFDAPRFYDFTRTETYTEAANADFWFASAGSYPPSPYSVKLSRKMDVDNENAGYNDDRAEVDNLMAQDSQEGKTKALANTSIWRSSTLMKPTASHLAKLTHRREVHSSKFLKRSHKKIVRIDEKTSQDSSMMDSEATKRQKLDAGYLYKVAHLNHQALFLHKVPKKAKVTIPIEPNLETAHRAQRRRHRSKIHAESEIQEKSNACTFKACPMNRKVFHLRTSERTMQQHTSYDVENTCHHNFISQNKTADSGRVVSVDAFHDEKCEAVRKLRVRLSKKEFPTDKRLIDKPPVELFSKLSLASDEAQPETKSQSKIALPKKGSIENTPSSFNLEHEMLNVVKEESRRFSGKQYHCGSERRIRYIGSWLDNNRSLDIH</sequence>
<dbReference type="InterPro" id="IPR009675">
    <property type="entry name" value="TPX2_fam"/>
</dbReference>
<evidence type="ECO:0000259" key="2">
    <source>
        <dbReference type="Pfam" id="PF12214"/>
    </source>
</evidence>
<evidence type="ECO:0000256" key="1">
    <source>
        <dbReference type="SAM" id="MobiDB-lite"/>
    </source>
</evidence>
<dbReference type="PANTHER" id="PTHR14326">
    <property type="entry name" value="TARGETING PROTEIN FOR XKLP2"/>
    <property type="match status" value="1"/>
</dbReference>
<organism evidence="3 4">
    <name type="scientific">Cephalotus follicularis</name>
    <name type="common">Albany pitcher plant</name>
    <dbReference type="NCBI Taxonomy" id="3775"/>
    <lineage>
        <taxon>Eukaryota</taxon>
        <taxon>Viridiplantae</taxon>
        <taxon>Streptophyta</taxon>
        <taxon>Embryophyta</taxon>
        <taxon>Tracheophyta</taxon>
        <taxon>Spermatophyta</taxon>
        <taxon>Magnoliopsida</taxon>
        <taxon>eudicotyledons</taxon>
        <taxon>Gunneridae</taxon>
        <taxon>Pentapetalae</taxon>
        <taxon>rosids</taxon>
        <taxon>fabids</taxon>
        <taxon>Oxalidales</taxon>
        <taxon>Cephalotaceae</taxon>
        <taxon>Cephalotus</taxon>
    </lineage>
</organism>
<dbReference type="GO" id="GO:0090307">
    <property type="term" value="P:mitotic spindle assembly"/>
    <property type="evidence" value="ECO:0007669"/>
    <property type="project" value="TreeGrafter"/>
</dbReference>
<dbReference type="Proteomes" id="UP000187406">
    <property type="component" value="Unassembled WGS sequence"/>
</dbReference>
<dbReference type="GO" id="GO:0005880">
    <property type="term" value="C:nuclear microtubule"/>
    <property type="evidence" value="ECO:0007669"/>
    <property type="project" value="TreeGrafter"/>
</dbReference>
<dbReference type="InParanoid" id="A0A1Q3B1M3"/>
<dbReference type="GO" id="GO:0060236">
    <property type="term" value="P:regulation of mitotic spindle organization"/>
    <property type="evidence" value="ECO:0007669"/>
    <property type="project" value="InterPro"/>
</dbReference>
<gene>
    <name evidence="3" type="ORF">CFOL_v3_05386</name>
</gene>
<dbReference type="STRING" id="3775.A0A1Q3B1M3"/>
<comment type="caution">
    <text evidence="3">The sequence shown here is derived from an EMBL/GenBank/DDBJ whole genome shotgun (WGS) entry which is preliminary data.</text>
</comment>
<dbReference type="AlphaFoldDB" id="A0A1Q3B1M3"/>
<dbReference type="OrthoDB" id="1684416at2759"/>
<dbReference type="GO" id="GO:0030295">
    <property type="term" value="F:protein kinase activator activity"/>
    <property type="evidence" value="ECO:0007669"/>
    <property type="project" value="TreeGrafter"/>
</dbReference>
<proteinExistence type="predicted"/>
<dbReference type="GO" id="GO:0008017">
    <property type="term" value="F:microtubule binding"/>
    <property type="evidence" value="ECO:0007669"/>
    <property type="project" value="TreeGrafter"/>
</dbReference>